<dbReference type="Gene3D" id="3.15.10.30">
    <property type="entry name" value="Haemolymph juvenile hormone binding protein"/>
    <property type="match status" value="1"/>
</dbReference>
<keyword evidence="7" id="KW-1185">Reference proteome</keyword>
<keyword evidence="1 5" id="KW-0732">Signal</keyword>
<feature type="coiled-coil region" evidence="4">
    <location>
        <begin position="182"/>
        <end position="209"/>
    </location>
</feature>
<dbReference type="EMBL" id="LR899009">
    <property type="protein sequence ID" value="CAD7077902.1"/>
    <property type="molecule type" value="Genomic_DNA"/>
</dbReference>
<evidence type="ECO:0000256" key="4">
    <source>
        <dbReference type="SAM" id="Coils"/>
    </source>
</evidence>
<dbReference type="GO" id="GO:0005615">
    <property type="term" value="C:extracellular space"/>
    <property type="evidence" value="ECO:0007669"/>
    <property type="project" value="TreeGrafter"/>
</dbReference>
<name>A0A7R8UDF7_HERIL</name>
<dbReference type="AlphaFoldDB" id="A0A7R8UDF7"/>
<evidence type="ECO:0000256" key="2">
    <source>
        <dbReference type="ARBA" id="ARBA00023108"/>
    </source>
</evidence>
<dbReference type="OrthoDB" id="8175281at2759"/>
<organism evidence="6 7">
    <name type="scientific">Hermetia illucens</name>
    <name type="common">Black soldier fly</name>
    <dbReference type="NCBI Taxonomy" id="343691"/>
    <lineage>
        <taxon>Eukaryota</taxon>
        <taxon>Metazoa</taxon>
        <taxon>Ecdysozoa</taxon>
        <taxon>Arthropoda</taxon>
        <taxon>Hexapoda</taxon>
        <taxon>Insecta</taxon>
        <taxon>Pterygota</taxon>
        <taxon>Neoptera</taxon>
        <taxon>Endopterygota</taxon>
        <taxon>Diptera</taxon>
        <taxon>Brachycera</taxon>
        <taxon>Stratiomyomorpha</taxon>
        <taxon>Stratiomyidae</taxon>
        <taxon>Hermetiinae</taxon>
        <taxon>Hermetia</taxon>
    </lineage>
</organism>
<protein>
    <submittedName>
        <fullName evidence="6">Uncharacterized protein</fullName>
    </submittedName>
</protein>
<evidence type="ECO:0000313" key="6">
    <source>
        <dbReference type="EMBL" id="CAD7077902.1"/>
    </source>
</evidence>
<dbReference type="Proteomes" id="UP000594454">
    <property type="component" value="Chromosome 1"/>
</dbReference>
<dbReference type="PANTHER" id="PTHR11008">
    <property type="entry name" value="PROTEIN TAKEOUT-LIKE PROTEIN"/>
    <property type="match status" value="1"/>
</dbReference>
<dbReference type="Pfam" id="PF06585">
    <property type="entry name" value="JHBP"/>
    <property type="match status" value="1"/>
</dbReference>
<gene>
    <name evidence="6" type="ORF">HERILL_LOCUS1203</name>
</gene>
<dbReference type="SMART" id="SM00700">
    <property type="entry name" value="JHBP"/>
    <property type="match status" value="1"/>
</dbReference>
<accession>A0A7R8UDF7</accession>
<dbReference type="InterPro" id="IPR038606">
    <property type="entry name" value="To_sf"/>
</dbReference>
<dbReference type="FunFam" id="3.15.10.30:FF:000001">
    <property type="entry name" value="Takeout-like protein 1"/>
    <property type="match status" value="1"/>
</dbReference>
<reference evidence="6 7" key="1">
    <citation type="submission" date="2020-11" db="EMBL/GenBank/DDBJ databases">
        <authorList>
            <person name="Wallbank WR R."/>
            <person name="Pardo Diaz C."/>
            <person name="Kozak K."/>
            <person name="Martin S."/>
            <person name="Jiggins C."/>
            <person name="Moest M."/>
            <person name="Warren A I."/>
            <person name="Generalovic N T."/>
            <person name="Byers J.R.P. K."/>
            <person name="Montejo-Kovacevich G."/>
            <person name="Yen C E."/>
        </authorList>
    </citation>
    <scope>NUCLEOTIDE SEQUENCE [LARGE SCALE GENOMIC DNA]</scope>
</reference>
<dbReference type="InterPro" id="IPR010562">
    <property type="entry name" value="Haemolymph_juvenile_hormone-bd"/>
</dbReference>
<feature type="signal peptide" evidence="5">
    <location>
        <begin position="1"/>
        <end position="18"/>
    </location>
</feature>
<sequence length="250" mass="28429">MFKLWSLFLLIACGYVHGAKHLTEQPSFLQPCPSSDTQCFTKSIQTFWSQLKTGIPGLSSIPKLDPLRINKVNVVQDQAQNVNVSATLTNAEITGMADTIVKNAKYDKQKGIFSFDLDFPKLKMVSDYALKGRILLLQLNGQGKMYMSAENTEARLNVLTEVVEEDGEKFFHVKAVRMHYKLKSVKTKLENLFNGNKELEDSANQLFNENWEELNVAFEPVLTKTAEEILLNSMRKIFHYIPAKYVINDV</sequence>
<evidence type="ECO:0000256" key="3">
    <source>
        <dbReference type="ARBA" id="ARBA00060902"/>
    </source>
</evidence>
<keyword evidence="4" id="KW-0175">Coiled coil</keyword>
<evidence type="ECO:0000313" key="7">
    <source>
        <dbReference type="Proteomes" id="UP000594454"/>
    </source>
</evidence>
<comment type="similarity">
    <text evidence="3">Belongs to the TO family.</text>
</comment>
<dbReference type="GO" id="GO:0007623">
    <property type="term" value="P:circadian rhythm"/>
    <property type="evidence" value="ECO:0007669"/>
    <property type="project" value="UniProtKB-ARBA"/>
</dbReference>
<dbReference type="PANTHER" id="PTHR11008:SF25">
    <property type="entry name" value="IP09473P-RELATED"/>
    <property type="match status" value="1"/>
</dbReference>
<feature type="chain" id="PRO_5030750347" evidence="5">
    <location>
        <begin position="19"/>
        <end position="250"/>
    </location>
</feature>
<keyword evidence="2" id="KW-0090">Biological rhythms</keyword>
<evidence type="ECO:0000256" key="1">
    <source>
        <dbReference type="ARBA" id="ARBA00022729"/>
    </source>
</evidence>
<dbReference type="InParanoid" id="A0A7R8UDF7"/>
<evidence type="ECO:0000256" key="5">
    <source>
        <dbReference type="SAM" id="SignalP"/>
    </source>
</evidence>
<dbReference type="OMA" id="MYMSAEN"/>
<proteinExistence type="inferred from homology"/>